<keyword evidence="2" id="KW-0560">Oxidoreductase</keyword>
<dbReference type="CDD" id="cd05286">
    <property type="entry name" value="QOR2"/>
    <property type="match status" value="1"/>
</dbReference>
<dbReference type="PANTHER" id="PTHR48106:SF13">
    <property type="entry name" value="QUINONE OXIDOREDUCTASE-RELATED"/>
    <property type="match status" value="1"/>
</dbReference>
<dbReference type="InterPro" id="IPR011032">
    <property type="entry name" value="GroES-like_sf"/>
</dbReference>
<dbReference type="Proteomes" id="UP001165063">
    <property type="component" value="Unassembled WGS sequence"/>
</dbReference>
<dbReference type="Gene3D" id="3.40.50.720">
    <property type="entry name" value="NAD(P)-binding Rossmann-like Domain"/>
    <property type="match status" value="1"/>
</dbReference>
<protein>
    <recommendedName>
        <fullName evidence="4">Probable quinone oxidoreductase</fullName>
    </recommendedName>
    <alternativeName>
        <fullName evidence="3">NADPH:quinone reductase</fullName>
    </alternativeName>
</protein>
<keyword evidence="1" id="KW-0521">NADP</keyword>
<comment type="caution">
    <text evidence="6">The sequence shown here is derived from an EMBL/GenBank/DDBJ whole genome shotgun (WGS) entry which is preliminary data.</text>
</comment>
<evidence type="ECO:0000256" key="4">
    <source>
        <dbReference type="ARBA" id="ARBA00070796"/>
    </source>
</evidence>
<dbReference type="SUPFAM" id="SSF51735">
    <property type="entry name" value="NAD(P)-binding Rossmann-fold domains"/>
    <property type="match status" value="1"/>
</dbReference>
<dbReference type="OrthoDB" id="48317at2759"/>
<sequence length="394" mass="43271">MFKLPWLSSIASNCRLRLSTTRNQFSVTIPTQLPPHFTSYSFTRSSNFRSMSSSSSIGEIPKTHKVIQFHENSESLDVLKYEDVAVPEIGDDDVLVKNKYAGVNFIEAYFRKGIYPSEKPYILGREASGVIAKVGKNVTNLKVGDHIAYLSGKTFAQYTKYSSKSNFLKLDSNVSDEKLKLYAASLLQGLTALTFINESYNVQEGDYILVTAAAGGVGLLLTQLISKVKKAHVIAQASTDEKLESAKRAGAEYFLNSSKLSADEQVAKILEITNGKGVHASFDSIGKDTAELSLAAIARKGTFVTFGNATGPIPPLALNRLSAKNLKVTRPQLFGFVVTPDEYQHYTSWLFKLIDDGTLKINVFKTYPLADYKLAAADLEGRKTSGKLVLEIPH</sequence>
<dbReference type="Pfam" id="PF08240">
    <property type="entry name" value="ADH_N"/>
    <property type="match status" value="1"/>
</dbReference>
<dbReference type="GO" id="GO:0035925">
    <property type="term" value="F:mRNA 3'-UTR AU-rich region binding"/>
    <property type="evidence" value="ECO:0007669"/>
    <property type="project" value="TreeGrafter"/>
</dbReference>
<feature type="domain" description="Enoyl reductase (ER)" evidence="5">
    <location>
        <begin position="74"/>
        <end position="390"/>
    </location>
</feature>
<dbReference type="SMART" id="SM00829">
    <property type="entry name" value="PKS_ER"/>
    <property type="match status" value="1"/>
</dbReference>
<evidence type="ECO:0000256" key="2">
    <source>
        <dbReference type="ARBA" id="ARBA00023002"/>
    </source>
</evidence>
<dbReference type="GO" id="GO:0003960">
    <property type="term" value="F:quinone reductase (NADPH) activity"/>
    <property type="evidence" value="ECO:0007669"/>
    <property type="project" value="InterPro"/>
</dbReference>
<evidence type="ECO:0000259" key="5">
    <source>
        <dbReference type="SMART" id="SM00829"/>
    </source>
</evidence>
<dbReference type="Gene3D" id="3.90.180.10">
    <property type="entry name" value="Medium-chain alcohol dehydrogenases, catalytic domain"/>
    <property type="match status" value="1"/>
</dbReference>
<dbReference type="InterPro" id="IPR020843">
    <property type="entry name" value="ER"/>
</dbReference>
<dbReference type="InterPro" id="IPR002364">
    <property type="entry name" value="Quin_OxRdtase/zeta-crystal_CS"/>
</dbReference>
<dbReference type="EMBL" id="BSXU01002422">
    <property type="protein sequence ID" value="GMG37400.1"/>
    <property type="molecule type" value="Genomic_DNA"/>
</dbReference>
<evidence type="ECO:0000256" key="1">
    <source>
        <dbReference type="ARBA" id="ARBA00022857"/>
    </source>
</evidence>
<dbReference type="InterPro" id="IPR013149">
    <property type="entry name" value="ADH-like_C"/>
</dbReference>
<dbReference type="InterPro" id="IPR013154">
    <property type="entry name" value="ADH-like_N"/>
</dbReference>
<name>A0A9W6YTW1_AMBMO</name>
<dbReference type="GO" id="GO:0070402">
    <property type="term" value="F:NADPH binding"/>
    <property type="evidence" value="ECO:0007669"/>
    <property type="project" value="TreeGrafter"/>
</dbReference>
<dbReference type="GO" id="GO:0005829">
    <property type="term" value="C:cytosol"/>
    <property type="evidence" value="ECO:0007669"/>
    <property type="project" value="TreeGrafter"/>
</dbReference>
<evidence type="ECO:0000313" key="6">
    <source>
        <dbReference type="EMBL" id="GMG37400.1"/>
    </source>
</evidence>
<dbReference type="Pfam" id="PF00107">
    <property type="entry name" value="ADH_zinc_N"/>
    <property type="match status" value="1"/>
</dbReference>
<proteinExistence type="predicted"/>
<accession>A0A9W6YTW1</accession>
<dbReference type="SUPFAM" id="SSF50129">
    <property type="entry name" value="GroES-like"/>
    <property type="match status" value="1"/>
</dbReference>
<evidence type="ECO:0000256" key="3">
    <source>
        <dbReference type="ARBA" id="ARBA00043088"/>
    </source>
</evidence>
<evidence type="ECO:0000313" key="7">
    <source>
        <dbReference type="Proteomes" id="UP001165063"/>
    </source>
</evidence>
<reference evidence="6" key="1">
    <citation type="submission" date="2023-04" db="EMBL/GenBank/DDBJ databases">
        <title>Ambrosiozyma monospora NBRC 1965.</title>
        <authorList>
            <person name="Ichikawa N."/>
            <person name="Sato H."/>
            <person name="Tonouchi N."/>
        </authorList>
    </citation>
    <scope>NUCLEOTIDE SEQUENCE</scope>
    <source>
        <strain evidence="6">NBRC 1965</strain>
    </source>
</reference>
<dbReference type="FunFam" id="3.40.50.720:FF:000053">
    <property type="entry name" value="Quinone oxidoreductase 1"/>
    <property type="match status" value="1"/>
</dbReference>
<dbReference type="PANTHER" id="PTHR48106">
    <property type="entry name" value="QUINONE OXIDOREDUCTASE PIG3-RELATED"/>
    <property type="match status" value="1"/>
</dbReference>
<dbReference type="InterPro" id="IPR036291">
    <property type="entry name" value="NAD(P)-bd_dom_sf"/>
</dbReference>
<dbReference type="GO" id="GO:0008270">
    <property type="term" value="F:zinc ion binding"/>
    <property type="evidence" value="ECO:0007669"/>
    <property type="project" value="InterPro"/>
</dbReference>
<dbReference type="PROSITE" id="PS01162">
    <property type="entry name" value="QOR_ZETA_CRYSTAL"/>
    <property type="match status" value="1"/>
</dbReference>
<organism evidence="6 7">
    <name type="scientific">Ambrosiozyma monospora</name>
    <name type="common">Yeast</name>
    <name type="synonym">Endomycopsis monosporus</name>
    <dbReference type="NCBI Taxonomy" id="43982"/>
    <lineage>
        <taxon>Eukaryota</taxon>
        <taxon>Fungi</taxon>
        <taxon>Dikarya</taxon>
        <taxon>Ascomycota</taxon>
        <taxon>Saccharomycotina</taxon>
        <taxon>Pichiomycetes</taxon>
        <taxon>Pichiales</taxon>
        <taxon>Pichiaceae</taxon>
        <taxon>Ambrosiozyma</taxon>
    </lineage>
</organism>
<keyword evidence="7" id="KW-1185">Reference proteome</keyword>
<dbReference type="AlphaFoldDB" id="A0A9W6YTW1"/>
<gene>
    <name evidence="6" type="ORF">Amon01_000480100</name>
</gene>
<dbReference type="InterPro" id="IPR047618">
    <property type="entry name" value="QOR-like"/>
</dbReference>